<feature type="compositionally biased region" description="Polar residues" evidence="1">
    <location>
        <begin position="47"/>
        <end position="58"/>
    </location>
</feature>
<keyword evidence="3" id="KW-1185">Reference proteome</keyword>
<organism evidence="2 3">
    <name type="scientific">Halocaridina rubra</name>
    <name type="common">Hawaiian red shrimp</name>
    <dbReference type="NCBI Taxonomy" id="373956"/>
    <lineage>
        <taxon>Eukaryota</taxon>
        <taxon>Metazoa</taxon>
        <taxon>Ecdysozoa</taxon>
        <taxon>Arthropoda</taxon>
        <taxon>Crustacea</taxon>
        <taxon>Multicrustacea</taxon>
        <taxon>Malacostraca</taxon>
        <taxon>Eumalacostraca</taxon>
        <taxon>Eucarida</taxon>
        <taxon>Decapoda</taxon>
        <taxon>Pleocyemata</taxon>
        <taxon>Caridea</taxon>
        <taxon>Atyoidea</taxon>
        <taxon>Atyidae</taxon>
        <taxon>Halocaridina</taxon>
    </lineage>
</organism>
<protein>
    <submittedName>
        <fullName evidence="2">Uncharacterized protein</fullName>
    </submittedName>
</protein>
<sequence length="71" mass="7831">PHMPSGHAYARATRAHMLTYCALAKFILQEVAIDDCDRQHVEQLLSSFKTQPPSSSAAESDDVSKKNTSKL</sequence>
<evidence type="ECO:0000313" key="2">
    <source>
        <dbReference type="EMBL" id="KAK7020684.1"/>
    </source>
</evidence>
<dbReference type="Proteomes" id="UP001381693">
    <property type="component" value="Unassembled WGS sequence"/>
</dbReference>
<feature type="region of interest" description="Disordered" evidence="1">
    <location>
        <begin position="47"/>
        <end position="71"/>
    </location>
</feature>
<feature type="non-terminal residue" evidence="2">
    <location>
        <position position="1"/>
    </location>
</feature>
<comment type="caution">
    <text evidence="2">The sequence shown here is derived from an EMBL/GenBank/DDBJ whole genome shotgun (WGS) entry which is preliminary data.</text>
</comment>
<evidence type="ECO:0000313" key="3">
    <source>
        <dbReference type="Proteomes" id="UP001381693"/>
    </source>
</evidence>
<gene>
    <name evidence="2" type="ORF">SK128_000514</name>
</gene>
<accession>A0AAN8WAB3</accession>
<dbReference type="EMBL" id="JAXCGZ010022937">
    <property type="protein sequence ID" value="KAK7020684.1"/>
    <property type="molecule type" value="Genomic_DNA"/>
</dbReference>
<dbReference type="AlphaFoldDB" id="A0AAN8WAB3"/>
<evidence type="ECO:0000256" key="1">
    <source>
        <dbReference type="SAM" id="MobiDB-lite"/>
    </source>
</evidence>
<name>A0AAN8WAB3_HALRR</name>
<reference evidence="2 3" key="1">
    <citation type="submission" date="2023-11" db="EMBL/GenBank/DDBJ databases">
        <title>Halocaridina rubra genome assembly.</title>
        <authorList>
            <person name="Smith C."/>
        </authorList>
    </citation>
    <scope>NUCLEOTIDE SEQUENCE [LARGE SCALE GENOMIC DNA]</scope>
    <source>
        <strain evidence="2">EP-1</strain>
        <tissue evidence="2">Whole</tissue>
    </source>
</reference>
<proteinExistence type="predicted"/>